<dbReference type="Gene3D" id="2.170.270.10">
    <property type="entry name" value="SET domain"/>
    <property type="match status" value="1"/>
</dbReference>
<keyword evidence="1" id="KW-0489">Methyltransferase</keyword>
<evidence type="ECO:0000256" key="5">
    <source>
        <dbReference type="ARBA" id="ARBA00023163"/>
    </source>
</evidence>
<dbReference type="GO" id="GO:0005634">
    <property type="term" value="C:nucleus"/>
    <property type="evidence" value="ECO:0007669"/>
    <property type="project" value="TreeGrafter"/>
</dbReference>
<evidence type="ECO:0000259" key="7">
    <source>
        <dbReference type="PROSITE" id="PS50280"/>
    </source>
</evidence>
<sequence length="1069" mass="119514">MEDHGTGSRKSLRRSQAFVNLAPTNSPPLLRTSRSMGSFSPAVSSRESPDIRASGTNALSDSNRTTGQPASLDGSANQKQMMDASDDPAQDKANSAPKKPVDELADRIRELRHEMGQQCADRAIHAVRETTAGIKDRRLHSGKDLFSNSRPTIVSSDHAGSMKIKFKQHLRHKKDSPQESHVPIPIKSSKERVPRYKFHHIEIEKNIITPRSMHTFVPHLRDVDEAKEMEYEAWVQELEDTDKKLGFTTLSPEQKRILTMQSERAALLSLYLEDWLERLAIPGCSMTSLLRLAGPEDSDDEDGNENTTPMEGVSTEDGTAATELFIEAFRKVFTNGPLERRVELAQVLRYCKSSDNVMEPKPTARDDLADEFEDEDEQTEAVLGSYSILGCQICHQQSCEHGDYDANDLKQYFTAKLPDLLKRRRMARGDKPFQPDRDLSLPCEHEQSKLAHCPPHGMSVQSTPWTDKQRAVLRSIWANLLELDDFEDNPKCEIASWLNRPCREVRYELRKMNITLPPPPPPSTQPVKALSWYDRYKKALYGNWQDHLKVHAYNKRETGDPCSHEGPCMKGTCPCVDKGLLCEKFCGCTLECCAYKFNGCACHARGKNCMSKQKDKPCICVQLDRECDPSLCGSCGIKEDTAPRFLDDENSLPLRRRCKNSDLQHGREKAVVVGRSQLQSVGYGLYTAEPISQDEFVLEYRGEIITQDEGTRRAARRGSDEPSFSFTLLDTEGVWIDAAMYGNLSRYINHAPEKDKWGCNIMPKIVYVNGEFRIKFIAMRNIAVGEELFFNYGDNFPNLTEKLLNDTPVVSKTTRRKSRVQSDDSESKRGPGRPRKFPSPVSKPLRSARLRDSQGDLFQDDDSDMDESSMPRPTRKRKRGATESGNDDYGPAHSKPDSSDVEGGEEGRTQVGDSPATTARLRAARKQRRLARNAGPAPPVKPKGKRGGARPGSGRPRKHPLPVPKDQQPTGKAPPSAASAAKESSTPVTRKKTPEPVLPRLSTRSATNSTPLKSSLPAVPDSEDYSAVDGDADDMSSDDGRGTRRAMRKRRPPMKFTGEDVWRASSLSA</sequence>
<dbReference type="GO" id="GO:0031507">
    <property type="term" value="P:heterochromatin formation"/>
    <property type="evidence" value="ECO:0007669"/>
    <property type="project" value="TreeGrafter"/>
</dbReference>
<evidence type="ECO:0000256" key="3">
    <source>
        <dbReference type="ARBA" id="ARBA00022691"/>
    </source>
</evidence>
<feature type="compositionally biased region" description="Low complexity" evidence="6">
    <location>
        <begin position="973"/>
        <end position="982"/>
    </location>
</feature>
<keyword evidence="5" id="KW-0804">Transcription</keyword>
<evidence type="ECO:0000256" key="2">
    <source>
        <dbReference type="ARBA" id="ARBA00022679"/>
    </source>
</evidence>
<feature type="compositionally biased region" description="Acidic residues" evidence="6">
    <location>
        <begin position="858"/>
        <end position="867"/>
    </location>
</feature>
<dbReference type="GO" id="GO:0032259">
    <property type="term" value="P:methylation"/>
    <property type="evidence" value="ECO:0007669"/>
    <property type="project" value="UniProtKB-KW"/>
</dbReference>
<accession>A0AA39GBN0</accession>
<dbReference type="InterPro" id="IPR026489">
    <property type="entry name" value="CXC_dom"/>
</dbReference>
<dbReference type="InterPro" id="IPR048360">
    <property type="entry name" value="Ezh2_CXC_fung"/>
</dbReference>
<reference evidence="9" key="1">
    <citation type="submission" date="2022-10" db="EMBL/GenBank/DDBJ databases">
        <title>Determination and structural analysis of whole genome sequence of Sarocladium strictum F4-1.</title>
        <authorList>
            <person name="Hu L."/>
            <person name="Jiang Y."/>
        </authorList>
    </citation>
    <scope>NUCLEOTIDE SEQUENCE</scope>
    <source>
        <strain evidence="9">F4-1</strain>
    </source>
</reference>
<feature type="compositionally biased region" description="Polar residues" evidence="6">
    <location>
        <begin position="1002"/>
        <end position="1013"/>
    </location>
</feature>
<feature type="region of interest" description="Disordered" evidence="6">
    <location>
        <begin position="807"/>
        <end position="1069"/>
    </location>
</feature>
<gene>
    <name evidence="9" type="ORF">NLU13_8175</name>
</gene>
<feature type="domain" description="SET" evidence="7">
    <location>
        <begin position="669"/>
        <end position="793"/>
    </location>
</feature>
<feature type="compositionally biased region" description="Basic residues" evidence="6">
    <location>
        <begin position="1043"/>
        <end position="1053"/>
    </location>
</feature>
<evidence type="ECO:0000256" key="1">
    <source>
        <dbReference type="ARBA" id="ARBA00022603"/>
    </source>
</evidence>
<organism evidence="9 10">
    <name type="scientific">Sarocladium strictum</name>
    <name type="common">Black bundle disease fungus</name>
    <name type="synonym">Acremonium strictum</name>
    <dbReference type="NCBI Taxonomy" id="5046"/>
    <lineage>
        <taxon>Eukaryota</taxon>
        <taxon>Fungi</taxon>
        <taxon>Dikarya</taxon>
        <taxon>Ascomycota</taxon>
        <taxon>Pezizomycotina</taxon>
        <taxon>Sordariomycetes</taxon>
        <taxon>Hypocreomycetidae</taxon>
        <taxon>Hypocreales</taxon>
        <taxon>Sarocladiaceae</taxon>
        <taxon>Sarocladium</taxon>
    </lineage>
</organism>
<dbReference type="Pfam" id="PF00856">
    <property type="entry name" value="SET"/>
    <property type="match status" value="1"/>
</dbReference>
<feature type="compositionally biased region" description="Polar residues" evidence="6">
    <location>
        <begin position="32"/>
        <end position="46"/>
    </location>
</feature>
<proteinExistence type="predicted"/>
<keyword evidence="10" id="KW-1185">Reference proteome</keyword>
<dbReference type="PANTHER" id="PTHR45747">
    <property type="entry name" value="HISTONE-LYSINE N-METHYLTRANSFERASE E(Z)"/>
    <property type="match status" value="1"/>
</dbReference>
<feature type="compositionally biased region" description="Acidic residues" evidence="6">
    <location>
        <begin position="1021"/>
        <end position="1037"/>
    </location>
</feature>
<dbReference type="GO" id="GO:0046976">
    <property type="term" value="F:histone H3K27 methyltransferase activity"/>
    <property type="evidence" value="ECO:0007669"/>
    <property type="project" value="TreeGrafter"/>
</dbReference>
<evidence type="ECO:0000259" key="8">
    <source>
        <dbReference type="PROSITE" id="PS51633"/>
    </source>
</evidence>
<protein>
    <submittedName>
        <fullName evidence="9">Uncharacterized protein</fullName>
    </submittedName>
</protein>
<name>A0AA39GBN0_SARSR</name>
<dbReference type="InterPro" id="IPR040968">
    <property type="entry name" value="EZH2_MCSS_fung"/>
</dbReference>
<feature type="region of interest" description="Disordered" evidence="6">
    <location>
        <begin position="1"/>
        <end position="101"/>
    </location>
</feature>
<dbReference type="InterPro" id="IPR046341">
    <property type="entry name" value="SET_dom_sf"/>
</dbReference>
<dbReference type="PROSITE" id="PS50280">
    <property type="entry name" value="SET"/>
    <property type="match status" value="1"/>
</dbReference>
<evidence type="ECO:0000256" key="4">
    <source>
        <dbReference type="ARBA" id="ARBA00023015"/>
    </source>
</evidence>
<dbReference type="PANTHER" id="PTHR45747:SF4">
    <property type="entry name" value="HISTONE-LYSINE N-METHYLTRANSFERASE E(Z)"/>
    <property type="match status" value="1"/>
</dbReference>
<dbReference type="InterPro" id="IPR001214">
    <property type="entry name" value="SET_dom"/>
</dbReference>
<dbReference type="EMBL" id="JAPDFR010000008">
    <property type="protein sequence ID" value="KAK0384086.1"/>
    <property type="molecule type" value="Genomic_DNA"/>
</dbReference>
<dbReference type="Pfam" id="PF18600">
    <property type="entry name" value="Ezh2_MCSS_fung"/>
    <property type="match status" value="1"/>
</dbReference>
<feature type="domain" description="CXC" evidence="8">
    <location>
        <begin position="535"/>
        <end position="652"/>
    </location>
</feature>
<dbReference type="Pfam" id="PF21509">
    <property type="entry name" value="Ezh2-like__CXC_fung"/>
    <property type="match status" value="1"/>
</dbReference>
<dbReference type="InterPro" id="IPR040595">
    <property type="entry name" value="EZH2_N"/>
</dbReference>
<feature type="region of interest" description="Disordered" evidence="6">
    <location>
        <begin position="293"/>
        <end position="315"/>
    </location>
</feature>
<evidence type="ECO:0000313" key="10">
    <source>
        <dbReference type="Proteomes" id="UP001175261"/>
    </source>
</evidence>
<dbReference type="PROSITE" id="PS51633">
    <property type="entry name" value="CXC"/>
    <property type="match status" value="1"/>
</dbReference>
<dbReference type="Pfam" id="PF18601">
    <property type="entry name" value="EZH2_N"/>
    <property type="match status" value="1"/>
</dbReference>
<dbReference type="AlphaFoldDB" id="A0AA39GBN0"/>
<evidence type="ECO:0000256" key="6">
    <source>
        <dbReference type="SAM" id="MobiDB-lite"/>
    </source>
</evidence>
<feature type="compositionally biased region" description="Polar residues" evidence="6">
    <location>
        <begin position="54"/>
        <end position="80"/>
    </location>
</feature>
<dbReference type="SUPFAM" id="SSF82199">
    <property type="entry name" value="SET domain"/>
    <property type="match status" value="1"/>
</dbReference>
<keyword evidence="4" id="KW-0805">Transcription regulation</keyword>
<dbReference type="InterPro" id="IPR045318">
    <property type="entry name" value="EZH1/2-like"/>
</dbReference>
<keyword evidence="2" id="KW-0808">Transferase</keyword>
<keyword evidence="3" id="KW-0949">S-adenosyl-L-methionine</keyword>
<dbReference type="GO" id="GO:0003682">
    <property type="term" value="F:chromatin binding"/>
    <property type="evidence" value="ECO:0007669"/>
    <property type="project" value="TreeGrafter"/>
</dbReference>
<dbReference type="Proteomes" id="UP001175261">
    <property type="component" value="Unassembled WGS sequence"/>
</dbReference>
<dbReference type="SMART" id="SM00317">
    <property type="entry name" value="SET"/>
    <property type="match status" value="1"/>
</dbReference>
<evidence type="ECO:0000313" key="9">
    <source>
        <dbReference type="EMBL" id="KAK0384086.1"/>
    </source>
</evidence>
<feature type="compositionally biased region" description="Basic residues" evidence="6">
    <location>
        <begin position="922"/>
        <end position="931"/>
    </location>
</feature>
<comment type="caution">
    <text evidence="9">The sequence shown here is derived from an EMBL/GenBank/DDBJ whole genome shotgun (WGS) entry which is preliminary data.</text>
</comment>
<feature type="compositionally biased region" description="Basic and acidic residues" evidence="6">
    <location>
        <begin position="820"/>
        <end position="829"/>
    </location>
</feature>